<dbReference type="CDD" id="cd21147">
    <property type="entry name" value="RsmF_methylt_CTD1"/>
    <property type="match status" value="1"/>
</dbReference>
<dbReference type="EMBL" id="DXCQ01000074">
    <property type="protein sequence ID" value="HIY97722.1"/>
    <property type="molecule type" value="Genomic_DNA"/>
</dbReference>
<feature type="binding site" evidence="7">
    <location>
        <position position="129"/>
    </location>
    <ligand>
        <name>S-adenosyl-L-methionine</name>
        <dbReference type="ChEBI" id="CHEBI:59789"/>
    </ligand>
</feature>
<dbReference type="InterPro" id="IPR001678">
    <property type="entry name" value="MeTrfase_RsmB-F_NOP2_dom"/>
</dbReference>
<keyword evidence="3 7" id="KW-0489">Methyltransferase</keyword>
<evidence type="ECO:0000256" key="6">
    <source>
        <dbReference type="ARBA" id="ARBA00022884"/>
    </source>
</evidence>
<keyword evidence="4 7" id="KW-0808">Transferase</keyword>
<feature type="domain" description="SAM-dependent MTase RsmB/NOP-type" evidence="8">
    <location>
        <begin position="1"/>
        <end position="305"/>
    </location>
</feature>
<dbReference type="Gene3D" id="3.40.50.150">
    <property type="entry name" value="Vaccinia Virus protein VP39"/>
    <property type="match status" value="1"/>
</dbReference>
<dbReference type="InterPro" id="IPR023267">
    <property type="entry name" value="RCMT"/>
</dbReference>
<feature type="binding site" evidence="7">
    <location>
        <position position="174"/>
    </location>
    <ligand>
        <name>S-adenosyl-L-methionine</name>
        <dbReference type="ChEBI" id="CHEBI:59789"/>
    </ligand>
</feature>
<keyword evidence="2" id="KW-0963">Cytoplasm</keyword>
<dbReference type="Gene3D" id="2.30.130.60">
    <property type="match status" value="1"/>
</dbReference>
<proteinExistence type="inferred from homology"/>
<evidence type="ECO:0000256" key="4">
    <source>
        <dbReference type="ARBA" id="ARBA00022679"/>
    </source>
</evidence>
<evidence type="ECO:0000256" key="3">
    <source>
        <dbReference type="ARBA" id="ARBA00022603"/>
    </source>
</evidence>
<reference evidence="9" key="1">
    <citation type="journal article" date="2021" name="PeerJ">
        <title>Extensive microbial diversity within the chicken gut microbiome revealed by metagenomics and culture.</title>
        <authorList>
            <person name="Gilroy R."/>
            <person name="Ravi A."/>
            <person name="Getino M."/>
            <person name="Pursley I."/>
            <person name="Horton D.L."/>
            <person name="Alikhan N.F."/>
            <person name="Baker D."/>
            <person name="Gharbi K."/>
            <person name="Hall N."/>
            <person name="Watson M."/>
            <person name="Adriaenssens E.M."/>
            <person name="Foster-Nyarko E."/>
            <person name="Jarju S."/>
            <person name="Secka A."/>
            <person name="Antonio M."/>
            <person name="Oren A."/>
            <person name="Chaudhuri R.R."/>
            <person name="La Ragione R."/>
            <person name="Hildebrand F."/>
            <person name="Pallen M.J."/>
        </authorList>
    </citation>
    <scope>NUCLEOTIDE SEQUENCE</scope>
    <source>
        <strain evidence="9">1345</strain>
    </source>
</reference>
<dbReference type="PANTHER" id="PTHR22807:SF30">
    <property type="entry name" value="28S RRNA (CYTOSINE(4447)-C(5))-METHYLTRANSFERASE-RELATED"/>
    <property type="match status" value="1"/>
</dbReference>
<evidence type="ECO:0000256" key="2">
    <source>
        <dbReference type="ARBA" id="ARBA00022490"/>
    </source>
</evidence>
<dbReference type="SUPFAM" id="SSF53335">
    <property type="entry name" value="S-adenosyl-L-methionine-dependent methyltransferases"/>
    <property type="match status" value="1"/>
</dbReference>
<dbReference type="PANTHER" id="PTHR22807">
    <property type="entry name" value="NOP2 YEAST -RELATED NOL1/NOP2/FMU SUN DOMAIN-CONTAINING"/>
    <property type="match status" value="1"/>
</dbReference>
<gene>
    <name evidence="9" type="ORF">H9729_08525</name>
</gene>
<evidence type="ECO:0000259" key="8">
    <source>
        <dbReference type="PROSITE" id="PS51686"/>
    </source>
</evidence>
<feature type="active site" description="Nucleophile" evidence="7">
    <location>
        <position position="227"/>
    </location>
</feature>
<dbReference type="InterPro" id="IPR031341">
    <property type="entry name" value="Methyltr_RsmF_N"/>
</dbReference>
<dbReference type="PROSITE" id="PS51686">
    <property type="entry name" value="SAM_MT_RSMB_NOP"/>
    <property type="match status" value="1"/>
</dbReference>
<sequence>MIEEYLARMRARLPDFAAYKECLSRPPVRGIRVNTLKIGAEQFQKISPFSLEPVAWEQNGFSITEEKPGKTPYHDAGLFYVQEPSAMCAAPLLQVRPGERVLDLCSAPGGKGTQLAQAMRGEGLLVLNEKLPDRAKILLQNVERLGVENAVVTSADPETLAERLGGFFDKILVDAPCSGEGMLRKEPAAAQNWSAANVEMCASRQKKILDSAAKMLAPGGALVYSTCTFAEEEDEQNAEWLVSTHPEFVLQDQKKIYPHREKGEGHFAALFTKEGERESARRACKDGVPPAEKRAMAQYRAFERDFCKAPLNGRFASFGDSLCLVPQELFDFRGLRVLRAGLQLGAAKNGRFEPAHAFAMRADKSNFAFVADFDGEDILRYLGGEELPAKGGRGWCVVAYNGYPVGLGKSGEKIKNHLPKGLRRMG</sequence>
<dbReference type="Pfam" id="PF01189">
    <property type="entry name" value="Methyltr_RsmB-F"/>
    <property type="match status" value="1"/>
</dbReference>
<comment type="caution">
    <text evidence="9">The sequence shown here is derived from an EMBL/GenBank/DDBJ whole genome shotgun (WGS) entry which is preliminary data.</text>
</comment>
<organism evidence="9 10">
    <name type="scientific">Candidatus Borkfalkia excrementigallinarum</name>
    <dbReference type="NCBI Taxonomy" id="2838506"/>
    <lineage>
        <taxon>Bacteria</taxon>
        <taxon>Bacillati</taxon>
        <taxon>Bacillota</taxon>
        <taxon>Clostridia</taxon>
        <taxon>Christensenellales</taxon>
        <taxon>Christensenellaceae</taxon>
        <taxon>Candidatus Borkfalkia</taxon>
    </lineage>
</organism>
<comment type="similarity">
    <text evidence="1 7">Belongs to the class I-like SAM-binding methyltransferase superfamily. RsmB/NOP family.</text>
</comment>
<keyword evidence="6 7" id="KW-0694">RNA-binding</keyword>
<dbReference type="GO" id="GO:0003723">
    <property type="term" value="F:RNA binding"/>
    <property type="evidence" value="ECO:0007669"/>
    <property type="project" value="UniProtKB-UniRule"/>
</dbReference>
<dbReference type="InterPro" id="IPR049560">
    <property type="entry name" value="MeTrfase_RsmB-F_NOP2_cat"/>
</dbReference>
<evidence type="ECO:0000313" key="9">
    <source>
        <dbReference type="EMBL" id="HIY97722.1"/>
    </source>
</evidence>
<dbReference type="Proteomes" id="UP000886750">
    <property type="component" value="Unassembled WGS sequence"/>
</dbReference>
<dbReference type="Gene3D" id="3.30.70.1170">
    <property type="entry name" value="Sun protein, domain 3"/>
    <property type="match status" value="1"/>
</dbReference>
<dbReference type="InterPro" id="IPR031340">
    <property type="entry name" value="RsmF_methylt_CI"/>
</dbReference>
<dbReference type="GO" id="GO:0008173">
    <property type="term" value="F:RNA methyltransferase activity"/>
    <property type="evidence" value="ECO:0007669"/>
    <property type="project" value="InterPro"/>
</dbReference>
<dbReference type="AlphaFoldDB" id="A0A9D1ZWW5"/>
<dbReference type="Pfam" id="PF17125">
    <property type="entry name" value="Methyltr_RsmF_N"/>
    <property type="match status" value="1"/>
</dbReference>
<dbReference type="Pfam" id="PF13636">
    <property type="entry name" value="Methyltranf_PUA"/>
    <property type="match status" value="1"/>
</dbReference>
<dbReference type="Pfam" id="PF17126">
    <property type="entry name" value="RsmF_methylt_CI"/>
    <property type="match status" value="1"/>
</dbReference>
<accession>A0A9D1ZWW5</accession>
<evidence type="ECO:0000313" key="10">
    <source>
        <dbReference type="Proteomes" id="UP000886750"/>
    </source>
</evidence>
<feature type="binding site" evidence="7">
    <location>
        <position position="156"/>
    </location>
    <ligand>
        <name>S-adenosyl-L-methionine</name>
        <dbReference type="ChEBI" id="CHEBI:59789"/>
    </ligand>
</feature>
<dbReference type="PROSITE" id="PS01153">
    <property type="entry name" value="NOL1_NOP2_SUN"/>
    <property type="match status" value="1"/>
</dbReference>
<evidence type="ECO:0000256" key="7">
    <source>
        <dbReference type="PROSITE-ProRule" id="PRU01023"/>
    </source>
</evidence>
<evidence type="ECO:0000256" key="1">
    <source>
        <dbReference type="ARBA" id="ARBA00007494"/>
    </source>
</evidence>
<dbReference type="PRINTS" id="PR02008">
    <property type="entry name" value="RCMTFAMILY"/>
</dbReference>
<name>A0A9D1ZWW5_9FIRM</name>
<protein>
    <submittedName>
        <fullName evidence="9">RsmF rRNA methyltransferase first C-terminal domain-containing protein</fullName>
    </submittedName>
</protein>
<dbReference type="InterPro" id="IPR027391">
    <property type="entry name" value="Nol1_Nop2_Fmu_2"/>
</dbReference>
<reference evidence="9" key="2">
    <citation type="submission" date="2021-04" db="EMBL/GenBank/DDBJ databases">
        <authorList>
            <person name="Gilroy R."/>
        </authorList>
    </citation>
    <scope>NUCLEOTIDE SEQUENCE</scope>
    <source>
        <strain evidence="9">1345</strain>
    </source>
</reference>
<evidence type="ECO:0000256" key="5">
    <source>
        <dbReference type="ARBA" id="ARBA00022691"/>
    </source>
</evidence>
<dbReference type="InterPro" id="IPR018314">
    <property type="entry name" value="RsmB/NOL1/NOP2-like_CS"/>
</dbReference>
<dbReference type="CDD" id="cd02440">
    <property type="entry name" value="AdoMet_MTases"/>
    <property type="match status" value="1"/>
</dbReference>
<keyword evidence="5 7" id="KW-0949">S-adenosyl-L-methionine</keyword>
<dbReference type="InterPro" id="IPR029063">
    <property type="entry name" value="SAM-dependent_MTases_sf"/>
</dbReference>
<dbReference type="GO" id="GO:0001510">
    <property type="term" value="P:RNA methylation"/>
    <property type="evidence" value="ECO:0007669"/>
    <property type="project" value="InterPro"/>
</dbReference>
<feature type="binding site" evidence="7">
    <location>
        <begin position="105"/>
        <end position="111"/>
    </location>
    <ligand>
        <name>S-adenosyl-L-methionine</name>
        <dbReference type="ChEBI" id="CHEBI:59789"/>
    </ligand>
</feature>